<name>A0A916VJG3_9GAMM</name>
<reference evidence="15" key="2">
    <citation type="submission" date="2020-09" db="EMBL/GenBank/DDBJ databases">
        <authorList>
            <person name="Sun Q."/>
            <person name="Zhou Y."/>
        </authorList>
    </citation>
    <scope>NUCLEOTIDE SEQUENCE</scope>
    <source>
        <strain evidence="15">CGMCC 1.15425</strain>
    </source>
</reference>
<evidence type="ECO:0000256" key="8">
    <source>
        <dbReference type="ARBA" id="ARBA00023027"/>
    </source>
</evidence>
<dbReference type="Gene3D" id="1.10.1040.50">
    <property type="match status" value="1"/>
</dbReference>
<dbReference type="InterPro" id="IPR008927">
    <property type="entry name" value="6-PGluconate_DH-like_C_sf"/>
</dbReference>
<dbReference type="InterPro" id="IPR006176">
    <property type="entry name" value="3-OHacyl-CoA_DH_NAD-bd"/>
</dbReference>
<dbReference type="CDD" id="cd06558">
    <property type="entry name" value="crotonase-like"/>
    <property type="match status" value="1"/>
</dbReference>
<evidence type="ECO:0000256" key="3">
    <source>
        <dbReference type="ARBA" id="ARBA00008750"/>
    </source>
</evidence>
<dbReference type="OrthoDB" id="5389341at2"/>
<keyword evidence="10" id="KW-0456">Lyase</keyword>
<dbReference type="SUPFAM" id="SSF48179">
    <property type="entry name" value="6-phosphogluconate dehydrogenase C-terminal domain-like"/>
    <property type="match status" value="2"/>
</dbReference>
<evidence type="ECO:0000256" key="11">
    <source>
        <dbReference type="ARBA" id="ARBA00023268"/>
    </source>
</evidence>
<dbReference type="InterPro" id="IPR006180">
    <property type="entry name" value="3-OHacyl-CoA_DH_CS"/>
</dbReference>
<proteinExistence type="inferred from homology"/>
<evidence type="ECO:0000313" key="16">
    <source>
        <dbReference type="Proteomes" id="UP000627715"/>
    </source>
</evidence>
<evidence type="ECO:0000256" key="5">
    <source>
        <dbReference type="ARBA" id="ARBA00022832"/>
    </source>
</evidence>
<evidence type="ECO:0000313" key="15">
    <source>
        <dbReference type="EMBL" id="GFZ75736.1"/>
    </source>
</evidence>
<evidence type="ECO:0000256" key="2">
    <source>
        <dbReference type="ARBA" id="ARBA00007005"/>
    </source>
</evidence>
<dbReference type="Pfam" id="PF00725">
    <property type="entry name" value="3HCDH"/>
    <property type="match status" value="1"/>
</dbReference>
<evidence type="ECO:0000259" key="14">
    <source>
        <dbReference type="Pfam" id="PF02737"/>
    </source>
</evidence>
<evidence type="ECO:0000256" key="1">
    <source>
        <dbReference type="ARBA" id="ARBA00005005"/>
    </source>
</evidence>
<dbReference type="GO" id="GO:0004300">
    <property type="term" value="F:enoyl-CoA hydratase activity"/>
    <property type="evidence" value="ECO:0007669"/>
    <property type="project" value="UniProtKB-EC"/>
</dbReference>
<organism evidence="15 16">
    <name type="scientific">Pseudohongiella nitratireducens</name>
    <dbReference type="NCBI Taxonomy" id="1768907"/>
    <lineage>
        <taxon>Bacteria</taxon>
        <taxon>Pseudomonadati</taxon>
        <taxon>Pseudomonadota</taxon>
        <taxon>Gammaproteobacteria</taxon>
        <taxon>Pseudomonadales</taxon>
        <taxon>Pseudohongiellaceae</taxon>
        <taxon>Pseudohongiella</taxon>
    </lineage>
</organism>
<keyword evidence="11" id="KW-0511">Multifunctional enzyme</keyword>
<dbReference type="Pfam" id="PF02737">
    <property type="entry name" value="3HCDH_N"/>
    <property type="match status" value="1"/>
</dbReference>
<comment type="pathway">
    <text evidence="1">Lipid metabolism; fatty acid beta-oxidation.</text>
</comment>
<feature type="domain" description="3-hydroxyacyl-CoA dehydrogenase NAD binding" evidence="14">
    <location>
        <begin position="322"/>
        <end position="495"/>
    </location>
</feature>
<dbReference type="InterPro" id="IPR006108">
    <property type="entry name" value="3HC_DH_C"/>
</dbReference>
<reference evidence="15" key="1">
    <citation type="journal article" date="2014" name="Int. J. Syst. Evol. Microbiol.">
        <title>Complete genome sequence of Corynebacterium casei LMG S-19264T (=DSM 44701T), isolated from a smear-ripened cheese.</title>
        <authorList>
            <consortium name="US DOE Joint Genome Institute (JGI-PGF)"/>
            <person name="Walter F."/>
            <person name="Albersmeier A."/>
            <person name="Kalinowski J."/>
            <person name="Ruckert C."/>
        </authorList>
    </citation>
    <scope>NUCLEOTIDE SEQUENCE</scope>
    <source>
        <strain evidence="15">CGMCC 1.15425</strain>
    </source>
</reference>
<dbReference type="AlphaFoldDB" id="A0A916VJG3"/>
<keyword evidence="16" id="KW-1185">Reference proteome</keyword>
<dbReference type="Gene3D" id="3.40.50.720">
    <property type="entry name" value="NAD(P)-binding Rossmann-like Domain"/>
    <property type="match status" value="1"/>
</dbReference>
<evidence type="ECO:0000256" key="9">
    <source>
        <dbReference type="ARBA" id="ARBA00023098"/>
    </source>
</evidence>
<dbReference type="PANTHER" id="PTHR43612:SF3">
    <property type="entry name" value="TRIFUNCTIONAL ENZYME SUBUNIT ALPHA, MITOCHONDRIAL"/>
    <property type="match status" value="1"/>
</dbReference>
<evidence type="ECO:0000256" key="4">
    <source>
        <dbReference type="ARBA" id="ARBA00012076"/>
    </source>
</evidence>
<keyword evidence="5" id="KW-0276">Fatty acid metabolism</keyword>
<dbReference type="PROSITE" id="PS00067">
    <property type="entry name" value="3HCDH"/>
    <property type="match status" value="1"/>
</dbReference>
<dbReference type="PANTHER" id="PTHR43612">
    <property type="entry name" value="TRIFUNCTIONAL ENZYME SUBUNIT ALPHA"/>
    <property type="match status" value="1"/>
</dbReference>
<dbReference type="GO" id="GO:0006635">
    <property type="term" value="P:fatty acid beta-oxidation"/>
    <property type="evidence" value="ECO:0007669"/>
    <property type="project" value="TreeGrafter"/>
</dbReference>
<gene>
    <name evidence="15" type="primary">yfcX</name>
    <name evidence="15" type="ORF">GCM10011403_17610</name>
</gene>
<comment type="similarity">
    <text evidence="3">In the N-terminal section; belongs to the enoyl-CoA hydratase/isomerase family.</text>
</comment>
<dbReference type="SUPFAM" id="SSF51735">
    <property type="entry name" value="NAD(P)-binding Rossmann-fold domains"/>
    <property type="match status" value="1"/>
</dbReference>
<accession>A0A916VJG3</accession>
<dbReference type="RefSeq" id="WP_068810821.1">
    <property type="nucleotide sequence ID" value="NZ_BMIY01000007.1"/>
</dbReference>
<dbReference type="SUPFAM" id="SSF52096">
    <property type="entry name" value="ClpP/crotonase"/>
    <property type="match status" value="1"/>
</dbReference>
<dbReference type="InterPro" id="IPR029045">
    <property type="entry name" value="ClpP/crotonase-like_dom_sf"/>
</dbReference>
<dbReference type="Pfam" id="PF00378">
    <property type="entry name" value="ECH_1"/>
    <property type="match status" value="1"/>
</dbReference>
<evidence type="ECO:0000256" key="12">
    <source>
        <dbReference type="ARBA" id="ARBA00049556"/>
    </source>
</evidence>
<keyword evidence="7" id="KW-0560">Oxidoreductase</keyword>
<dbReference type="EMBL" id="BMIY01000007">
    <property type="protein sequence ID" value="GFZ75736.1"/>
    <property type="molecule type" value="Genomic_DNA"/>
</dbReference>
<comment type="similarity">
    <text evidence="2">In the central section; belongs to the 3-hydroxyacyl-CoA dehydrogenase family.</text>
</comment>
<keyword evidence="8" id="KW-0520">NAD</keyword>
<evidence type="ECO:0000256" key="6">
    <source>
        <dbReference type="ARBA" id="ARBA00022963"/>
    </source>
</evidence>
<dbReference type="Gene3D" id="3.90.226.10">
    <property type="entry name" value="2-enoyl-CoA Hydratase, Chain A, domain 1"/>
    <property type="match status" value="1"/>
</dbReference>
<keyword evidence="6" id="KW-0442">Lipid degradation</keyword>
<dbReference type="Proteomes" id="UP000627715">
    <property type="component" value="Unassembled WGS sequence"/>
</dbReference>
<feature type="domain" description="3-hydroxyacyl-CoA dehydrogenase C-terminal" evidence="13">
    <location>
        <begin position="499"/>
        <end position="596"/>
    </location>
</feature>
<sequence length="683" mass="74927">MTKQSHATDGNNDFALPALQHWRLQIDHDQILFASLDRANETVNALSRAVLEEFEQILDYVEDRPPKGLVIMSAKKTGFIYGADVNDFEGFEEAAHVTKEIRRVHGMFRRLEVLSFPTVAAIEGFCLGGGLELALACRYRIAKNTNQTKLGFPEVQLGIFPGFGGSARSVQRIGGLKAMELMLSSRQVSASKARSIGLIDKLIGRHESLTWAARHIILKGGKAHKPGLLARLSNSGPVRPFLASQMRKQTKRKVKPGFYPAPFKLIDTWEQFGNYPHGMMQAEADAVGRLMVGSTAKGLRRVFHLMELLKSQGKQTDFKARHVHVIGAGVMGGDIAAWCALRGLSVSLQDREMKFIQPAIKRAHALFKRKLRDPLKVKAAITRLQADPNGQLVSRSDVVIEAIFEDRDAKTALFQSLEPNLKAGAVLATNTSAIPLEELAAGLKQPERLIGLHFFNPVAQMPLVEVVKGRKSSDEMLDRGAAFCRQISRFPLPVKSSPGFLVNRVLAPYMMKALQMHREGTSAEALDAAAEKFGMPMGPVELADTVGLDVCLMVTDVLHKGSEVDQLIENPDRAFVEQHVNKGNLGKKSGKGFYTWRNGKPVKYPPNLSGYDLDSIGESLMSAYHQECQAALKDKVVKDADLADAGMIFGTGFPPFRGGPLHYFSQTAAVSSHSDQSEVAANV</sequence>
<evidence type="ECO:0000256" key="10">
    <source>
        <dbReference type="ARBA" id="ARBA00023239"/>
    </source>
</evidence>
<dbReference type="GO" id="GO:0070403">
    <property type="term" value="F:NAD+ binding"/>
    <property type="evidence" value="ECO:0007669"/>
    <property type="project" value="InterPro"/>
</dbReference>
<dbReference type="InterPro" id="IPR036291">
    <property type="entry name" value="NAD(P)-bd_dom_sf"/>
</dbReference>
<dbReference type="InterPro" id="IPR001753">
    <property type="entry name" value="Enoyl-CoA_hydra/iso"/>
</dbReference>
<comment type="catalytic activity">
    <reaction evidence="12">
        <text>a (3S)-3-hydroxyacyl-CoA + NAD(+) = a 3-oxoacyl-CoA + NADH + H(+)</text>
        <dbReference type="Rhea" id="RHEA:22432"/>
        <dbReference type="ChEBI" id="CHEBI:15378"/>
        <dbReference type="ChEBI" id="CHEBI:57318"/>
        <dbReference type="ChEBI" id="CHEBI:57540"/>
        <dbReference type="ChEBI" id="CHEBI:57945"/>
        <dbReference type="ChEBI" id="CHEBI:90726"/>
        <dbReference type="EC" id="1.1.1.35"/>
    </reaction>
</comment>
<evidence type="ECO:0000259" key="13">
    <source>
        <dbReference type="Pfam" id="PF00725"/>
    </source>
</evidence>
<comment type="caution">
    <text evidence="15">The sequence shown here is derived from an EMBL/GenBank/DDBJ whole genome shotgun (WGS) entry which is preliminary data.</text>
</comment>
<dbReference type="InterPro" id="IPR050136">
    <property type="entry name" value="FA_oxidation_alpha_subunit"/>
</dbReference>
<keyword evidence="9" id="KW-0443">Lipid metabolism</keyword>
<dbReference type="GO" id="GO:0016509">
    <property type="term" value="F:long-chain (3S)-3-hydroxyacyl-CoA dehydrogenase (NAD+) activity"/>
    <property type="evidence" value="ECO:0007669"/>
    <property type="project" value="TreeGrafter"/>
</dbReference>
<dbReference type="EC" id="4.2.1.17" evidence="4"/>
<evidence type="ECO:0000256" key="7">
    <source>
        <dbReference type="ARBA" id="ARBA00023002"/>
    </source>
</evidence>
<protein>
    <recommendedName>
        <fullName evidence="4">enoyl-CoA hydratase</fullName>
        <ecNumber evidence="4">4.2.1.17</ecNumber>
    </recommendedName>
</protein>